<dbReference type="EMBL" id="CP039375">
    <property type="protein sequence ID" value="QCD64309.1"/>
    <property type="molecule type" value="Genomic_DNA"/>
</dbReference>
<evidence type="ECO:0000313" key="4">
    <source>
        <dbReference type="Proteomes" id="UP000297053"/>
    </source>
</evidence>
<dbReference type="InterPro" id="IPR019278">
    <property type="entry name" value="DICT_dom"/>
</dbReference>
<dbReference type="SUPFAM" id="SSF52540">
    <property type="entry name" value="P-loop containing nucleoside triphosphate hydrolases"/>
    <property type="match status" value="1"/>
</dbReference>
<gene>
    <name evidence="3" type="ORF">E5139_01170</name>
</gene>
<name>A0A4D6KB45_9EURY</name>
<dbReference type="InterPro" id="IPR027417">
    <property type="entry name" value="P-loop_NTPase"/>
</dbReference>
<dbReference type="Proteomes" id="UP000297053">
    <property type="component" value="Chromosome"/>
</dbReference>
<dbReference type="Pfam" id="PF24336">
    <property type="entry name" value="DUF7504"/>
    <property type="match status" value="1"/>
</dbReference>
<organism evidence="3 4">
    <name type="scientific">Halomicrobium mukohataei</name>
    <dbReference type="NCBI Taxonomy" id="57705"/>
    <lineage>
        <taxon>Archaea</taxon>
        <taxon>Methanobacteriati</taxon>
        <taxon>Methanobacteriota</taxon>
        <taxon>Stenosarchaea group</taxon>
        <taxon>Halobacteria</taxon>
        <taxon>Halobacteriales</taxon>
        <taxon>Haloarculaceae</taxon>
        <taxon>Halomicrobium</taxon>
    </lineage>
</organism>
<feature type="region of interest" description="Disordered" evidence="1">
    <location>
        <begin position="214"/>
        <end position="240"/>
    </location>
</feature>
<protein>
    <recommendedName>
        <fullName evidence="2">DICT domain-containing protein</fullName>
    </recommendedName>
</protein>
<dbReference type="Gene3D" id="3.40.50.300">
    <property type="entry name" value="P-loop containing nucleotide triphosphate hydrolases"/>
    <property type="match status" value="1"/>
</dbReference>
<dbReference type="RefSeq" id="WP_015763722.1">
    <property type="nucleotide sequence ID" value="NZ_CP039375.1"/>
</dbReference>
<feature type="domain" description="DICT" evidence="2">
    <location>
        <begin position="356"/>
        <end position="448"/>
    </location>
</feature>
<dbReference type="GeneID" id="42177505"/>
<sequence length="501" mass="54015">MVRTGDRLPIDSVPGGTTLLCVGPPMAGKRRLALRLLADGATDDDTTVLVSTDSSTAALRAEYESALDGASPAVGIVDSAGDAYGEATDNEWTRHVSMPAELGNVGSAVLDLLDALGEGRDGSVDRIGVLSLTTLALNADVDQTIRFVHSLSRLVEERSGFAVLTAHENSFSKTDLGQVEALVDGVVYTREGTDGLEVRVEGLDGGRQWASVPISTAPRSELGVPQPATPASGTSEPTGSTTDLAFDSLAELIAQVDSDRPTLTVCNRESPDDRLETVRAFFEDIDIEVRETELAAENPRDVALLHRGPVQMASSPLSQLASGVETANADDDPFATRRGPDVLEALHERIFGARGVEKQFLIDASTAIEMTAWQTGGGQLLAGFQHLSRYWESQRSRRVMHRIADAGVDVHIYGVPDVVPTVDRPNVTIHPDSSTEIEESWFVTYDGDGRTDRTGTLVVRETDPEVYEGFWTYEPSISRDVFRYLRDTYGVLEETGQQAPS</sequence>
<dbReference type="Pfam" id="PF10069">
    <property type="entry name" value="DICT"/>
    <property type="match status" value="1"/>
</dbReference>
<proteinExistence type="predicted"/>
<dbReference type="AlphaFoldDB" id="A0A4D6KB45"/>
<dbReference type="InterPro" id="IPR055927">
    <property type="entry name" value="DUF7504"/>
</dbReference>
<reference evidence="3 4" key="2">
    <citation type="submission" date="2019-04" db="EMBL/GenBank/DDBJ databases">
        <authorList>
            <person name="Yang S."/>
            <person name="Wei W."/>
        </authorList>
    </citation>
    <scope>NUCLEOTIDE SEQUENCE [LARGE SCALE GENOMIC DNA]</scope>
    <source>
        <strain evidence="4">ZP60</strain>
    </source>
</reference>
<dbReference type="KEGG" id="halz:E5139_01170"/>
<accession>A0A4D6KB45</accession>
<evidence type="ECO:0000256" key="1">
    <source>
        <dbReference type="SAM" id="MobiDB-lite"/>
    </source>
</evidence>
<evidence type="ECO:0000259" key="2">
    <source>
        <dbReference type="Pfam" id="PF10069"/>
    </source>
</evidence>
<feature type="compositionally biased region" description="Polar residues" evidence="1">
    <location>
        <begin position="229"/>
        <end position="240"/>
    </location>
</feature>
<evidence type="ECO:0000313" key="3">
    <source>
        <dbReference type="EMBL" id="QCD64309.1"/>
    </source>
</evidence>
<reference evidence="3 4" key="1">
    <citation type="submission" date="2019-04" db="EMBL/GenBank/DDBJ databases">
        <title>Complete genome sequence of Arthrobacter sp. ZXY-2 associated with effective atrazine degradation and salt adaptation.</title>
        <authorList>
            <person name="Zhao X."/>
        </authorList>
    </citation>
    <scope>NUCLEOTIDE SEQUENCE [LARGE SCALE GENOMIC DNA]</scope>
    <source>
        <strain evidence="4">ZP60</strain>
    </source>
</reference>